<organism evidence="2">
    <name type="scientific">bioreactor metagenome</name>
    <dbReference type="NCBI Taxonomy" id="1076179"/>
    <lineage>
        <taxon>unclassified sequences</taxon>
        <taxon>metagenomes</taxon>
        <taxon>ecological metagenomes</taxon>
    </lineage>
</organism>
<accession>A0A645CUI7</accession>
<sequence length="231" mass="25768">MEKMGAVTAAYSEQVSAENFAERYSRMLVRYSELKAVCDRYARTQEETKPSFFDRFRSAQSKKDDAQRLTQIEQIGQIAIQDMSVIRTYGVRMAKSTKGISWKELFVSQGRLERINQSYAEKAKAEGAGAEKASFSDQIRQAYLRRHPEEREDTGRPATVESLAGELKELRGKFSALQELLDKLMKPGEKSGGKVEEPSGETSPQPLQPSVEPSLDAPKTGPVTPTQGVVQ</sequence>
<feature type="compositionally biased region" description="Basic and acidic residues" evidence="1">
    <location>
        <begin position="181"/>
        <end position="197"/>
    </location>
</feature>
<dbReference type="EMBL" id="VSSQ01030149">
    <property type="protein sequence ID" value="MPM80564.1"/>
    <property type="molecule type" value="Genomic_DNA"/>
</dbReference>
<proteinExistence type="predicted"/>
<reference evidence="2" key="1">
    <citation type="submission" date="2019-08" db="EMBL/GenBank/DDBJ databases">
        <authorList>
            <person name="Kucharzyk K."/>
            <person name="Murdoch R.W."/>
            <person name="Higgins S."/>
            <person name="Loffler F."/>
        </authorList>
    </citation>
    <scope>NUCLEOTIDE SEQUENCE</scope>
</reference>
<evidence type="ECO:0000256" key="1">
    <source>
        <dbReference type="SAM" id="MobiDB-lite"/>
    </source>
</evidence>
<gene>
    <name evidence="2" type="ORF">SDC9_127612</name>
</gene>
<protein>
    <submittedName>
        <fullName evidence="2">Uncharacterized protein</fullName>
    </submittedName>
</protein>
<name>A0A645CUI7_9ZZZZ</name>
<comment type="caution">
    <text evidence="2">The sequence shown here is derived from an EMBL/GenBank/DDBJ whole genome shotgun (WGS) entry which is preliminary data.</text>
</comment>
<evidence type="ECO:0000313" key="2">
    <source>
        <dbReference type="EMBL" id="MPM80564.1"/>
    </source>
</evidence>
<feature type="region of interest" description="Disordered" evidence="1">
    <location>
        <begin position="181"/>
        <end position="231"/>
    </location>
</feature>
<dbReference type="AlphaFoldDB" id="A0A645CUI7"/>